<comment type="caution">
    <text evidence="1">The sequence shown here is derived from an EMBL/GenBank/DDBJ whole genome shotgun (WGS) entry which is preliminary data.</text>
</comment>
<dbReference type="EMBL" id="CM042036">
    <property type="protein sequence ID" value="KAI3745047.1"/>
    <property type="molecule type" value="Genomic_DNA"/>
</dbReference>
<keyword evidence="2" id="KW-1185">Reference proteome</keyword>
<evidence type="ECO:0000313" key="2">
    <source>
        <dbReference type="Proteomes" id="UP001056120"/>
    </source>
</evidence>
<proteinExistence type="predicted"/>
<evidence type="ECO:0000313" key="1">
    <source>
        <dbReference type="EMBL" id="KAI3745047.1"/>
    </source>
</evidence>
<sequence length="75" mass="8200">MDLAASHTDDRLSSDEDPKSSSCVDSASGIVSCGSRVCFTYWSSFFSSDGEHSLREFPGKHTDPSVDLDLYEMLS</sequence>
<organism evidence="1 2">
    <name type="scientific">Smallanthus sonchifolius</name>
    <dbReference type="NCBI Taxonomy" id="185202"/>
    <lineage>
        <taxon>Eukaryota</taxon>
        <taxon>Viridiplantae</taxon>
        <taxon>Streptophyta</taxon>
        <taxon>Embryophyta</taxon>
        <taxon>Tracheophyta</taxon>
        <taxon>Spermatophyta</taxon>
        <taxon>Magnoliopsida</taxon>
        <taxon>eudicotyledons</taxon>
        <taxon>Gunneridae</taxon>
        <taxon>Pentapetalae</taxon>
        <taxon>asterids</taxon>
        <taxon>campanulids</taxon>
        <taxon>Asterales</taxon>
        <taxon>Asteraceae</taxon>
        <taxon>Asteroideae</taxon>
        <taxon>Heliantheae alliance</taxon>
        <taxon>Millerieae</taxon>
        <taxon>Smallanthus</taxon>
    </lineage>
</organism>
<dbReference type="Proteomes" id="UP001056120">
    <property type="component" value="Linkage Group LG19"/>
</dbReference>
<gene>
    <name evidence="1" type="ORF">L1987_58147</name>
</gene>
<reference evidence="1 2" key="2">
    <citation type="journal article" date="2022" name="Mol. Ecol. Resour.">
        <title>The genomes of chicory, endive, great burdock and yacon provide insights into Asteraceae paleo-polyploidization history and plant inulin production.</title>
        <authorList>
            <person name="Fan W."/>
            <person name="Wang S."/>
            <person name="Wang H."/>
            <person name="Wang A."/>
            <person name="Jiang F."/>
            <person name="Liu H."/>
            <person name="Zhao H."/>
            <person name="Xu D."/>
            <person name="Zhang Y."/>
        </authorList>
    </citation>
    <scope>NUCLEOTIDE SEQUENCE [LARGE SCALE GENOMIC DNA]</scope>
    <source>
        <strain evidence="2">cv. Yunnan</strain>
        <tissue evidence="1">Leaves</tissue>
    </source>
</reference>
<accession>A0ACB9DFH8</accession>
<protein>
    <submittedName>
        <fullName evidence="1">Uncharacterized protein</fullName>
    </submittedName>
</protein>
<reference evidence="2" key="1">
    <citation type="journal article" date="2022" name="Mol. Ecol. Resour.">
        <title>The genomes of chicory, endive, great burdock and yacon provide insights into Asteraceae palaeo-polyploidization history and plant inulin production.</title>
        <authorList>
            <person name="Fan W."/>
            <person name="Wang S."/>
            <person name="Wang H."/>
            <person name="Wang A."/>
            <person name="Jiang F."/>
            <person name="Liu H."/>
            <person name="Zhao H."/>
            <person name="Xu D."/>
            <person name="Zhang Y."/>
        </authorList>
    </citation>
    <scope>NUCLEOTIDE SEQUENCE [LARGE SCALE GENOMIC DNA]</scope>
    <source>
        <strain evidence="2">cv. Yunnan</strain>
    </source>
</reference>
<name>A0ACB9DFH8_9ASTR</name>